<dbReference type="eggNOG" id="KOG1430">
    <property type="taxonomic scope" value="Eukaryota"/>
</dbReference>
<evidence type="ECO:0000313" key="2">
    <source>
        <dbReference type="Proteomes" id="UP000026915"/>
    </source>
</evidence>
<name>A0A061DIA1_THECC</name>
<keyword evidence="2" id="KW-1185">Reference proteome</keyword>
<proteinExistence type="predicted"/>
<dbReference type="EMBL" id="CM001879">
    <property type="protein sequence ID" value="EOX92279.1"/>
    <property type="molecule type" value="Genomic_DNA"/>
</dbReference>
<protein>
    <submittedName>
        <fullName evidence="1">Uncharacterized protein</fullName>
    </submittedName>
</protein>
<evidence type="ECO:0000313" key="1">
    <source>
        <dbReference type="EMBL" id="EOX92279.1"/>
    </source>
</evidence>
<dbReference type="HOGENOM" id="CLU_1477622_0_0_1"/>
<dbReference type="STRING" id="3641.A0A061DIA1"/>
<gene>
    <name evidence="1" type="ORF">TCM_001249</name>
</gene>
<dbReference type="InParanoid" id="A0A061DIA1"/>
<dbReference type="Proteomes" id="UP000026915">
    <property type="component" value="Chromosome 1"/>
</dbReference>
<dbReference type="Gramene" id="EOX92279">
    <property type="protein sequence ID" value="EOX92279"/>
    <property type="gene ID" value="TCM_001249"/>
</dbReference>
<organism evidence="1 2">
    <name type="scientific">Theobroma cacao</name>
    <name type="common">Cacao</name>
    <name type="synonym">Cocoa</name>
    <dbReference type="NCBI Taxonomy" id="3641"/>
    <lineage>
        <taxon>Eukaryota</taxon>
        <taxon>Viridiplantae</taxon>
        <taxon>Streptophyta</taxon>
        <taxon>Embryophyta</taxon>
        <taxon>Tracheophyta</taxon>
        <taxon>Spermatophyta</taxon>
        <taxon>Magnoliopsida</taxon>
        <taxon>eudicotyledons</taxon>
        <taxon>Gunneridae</taxon>
        <taxon>Pentapetalae</taxon>
        <taxon>rosids</taxon>
        <taxon>malvids</taxon>
        <taxon>Malvales</taxon>
        <taxon>Malvaceae</taxon>
        <taxon>Byttnerioideae</taxon>
        <taxon>Theobroma</taxon>
    </lineage>
</organism>
<sequence length="183" mass="20836">MGHGKMLGEERWCVVTGDRGFAVCHLVEMLIKYKMFTVQSSICLLAMTSKRTRKTDYGCQRVPYYKIPADTRPDYTGLEYSINKFRVVIVACPLILATKLNFEGVEVVFHKAAPNPWINNYQLHHWGSRNLHWQRFSFQHNSYSATKAKGEALVIQSKGSTGIMNGGGVEKRGFVKSILRFVE</sequence>
<accession>A0A061DIA1</accession>
<reference evidence="1 2" key="1">
    <citation type="journal article" date="2013" name="Genome Biol.">
        <title>The genome sequence of the most widely cultivated cacao type and its use to identify candidate genes regulating pod color.</title>
        <authorList>
            <person name="Motamayor J.C."/>
            <person name="Mockaitis K."/>
            <person name="Schmutz J."/>
            <person name="Haiminen N."/>
            <person name="Iii D.L."/>
            <person name="Cornejo O."/>
            <person name="Findley S.D."/>
            <person name="Zheng P."/>
            <person name="Utro F."/>
            <person name="Royaert S."/>
            <person name="Saski C."/>
            <person name="Jenkins J."/>
            <person name="Podicheti R."/>
            <person name="Zhao M."/>
            <person name="Scheffler B.E."/>
            <person name="Stack J.C."/>
            <person name="Feltus F.A."/>
            <person name="Mustiga G.M."/>
            <person name="Amores F."/>
            <person name="Phillips W."/>
            <person name="Marelli J.P."/>
            <person name="May G.D."/>
            <person name="Shapiro H."/>
            <person name="Ma J."/>
            <person name="Bustamante C.D."/>
            <person name="Schnell R.J."/>
            <person name="Main D."/>
            <person name="Gilbert D."/>
            <person name="Parida L."/>
            <person name="Kuhn D.N."/>
        </authorList>
    </citation>
    <scope>NUCLEOTIDE SEQUENCE [LARGE SCALE GENOMIC DNA]</scope>
    <source>
        <strain evidence="2">cv. Matina 1-6</strain>
    </source>
</reference>
<dbReference type="AlphaFoldDB" id="A0A061DIA1"/>